<dbReference type="SMART" id="SM00382">
    <property type="entry name" value="AAA"/>
    <property type="match status" value="1"/>
</dbReference>
<protein>
    <submittedName>
        <fullName evidence="4">AAA family ATPase</fullName>
    </submittedName>
</protein>
<dbReference type="InterPro" id="IPR003593">
    <property type="entry name" value="AAA+_ATPase"/>
</dbReference>
<evidence type="ECO:0000256" key="1">
    <source>
        <dbReference type="ARBA" id="ARBA00022741"/>
    </source>
</evidence>
<sequence>MAEILDLAKRGMSLIYGPPGSGKTSLALRVASRVADKVLWISTSEGPELLRETAKRLAVDPAKFDFYDFPRAFQQDIARYILDHAPSYGAVVVDSVEGVTGRQNIDVVAHSVLYQISKEKPVILVAEEETPRVAYIADHVVHVWYRKNSLGHIVRYIQLEKSRLIPPGPRYIFDIVEGFGLFYLKPLKFRGDENWVEDSGLGKVVLIKSGICIHSESLKNIAELLSKIHSEAIFLKIGPWTSFRGVKITPEKLFVAQTFHDFFKLAILLHTQQLRAKYIVVGGLLNIPDGEIDDYLSVLYAYADYVDFVVFADVGPKEETKRLEKYCDEVIYV</sequence>
<dbReference type="Gene3D" id="3.40.50.300">
    <property type="entry name" value="P-loop containing nucleotide triphosphate hydrolases"/>
    <property type="match status" value="1"/>
</dbReference>
<evidence type="ECO:0000313" key="5">
    <source>
        <dbReference type="Proteomes" id="UP000257123"/>
    </source>
</evidence>
<organism evidence="4 5">
    <name type="scientific">Pyrobaculum aerophilum</name>
    <dbReference type="NCBI Taxonomy" id="13773"/>
    <lineage>
        <taxon>Archaea</taxon>
        <taxon>Thermoproteota</taxon>
        <taxon>Thermoprotei</taxon>
        <taxon>Thermoproteales</taxon>
        <taxon>Thermoproteaceae</taxon>
        <taxon>Pyrobaculum</taxon>
    </lineage>
</organism>
<dbReference type="PANTHER" id="PTHR43637">
    <property type="entry name" value="UPF0273 PROTEIN TM_0370"/>
    <property type="match status" value="1"/>
</dbReference>
<dbReference type="Proteomes" id="UP000257123">
    <property type="component" value="Unassembled WGS sequence"/>
</dbReference>
<dbReference type="GO" id="GO:0005524">
    <property type="term" value="F:ATP binding"/>
    <property type="evidence" value="ECO:0007669"/>
    <property type="project" value="UniProtKB-KW"/>
</dbReference>
<dbReference type="RefSeq" id="WP_116420568.1">
    <property type="nucleotide sequence ID" value="NZ_NMUE01000005.1"/>
</dbReference>
<dbReference type="EMBL" id="NMUE01000005">
    <property type="protein sequence ID" value="RFA97537.1"/>
    <property type="molecule type" value="Genomic_DNA"/>
</dbReference>
<comment type="caution">
    <text evidence="4">The sequence shown here is derived from an EMBL/GenBank/DDBJ whole genome shotgun (WGS) entry which is preliminary data.</text>
</comment>
<dbReference type="SUPFAM" id="SSF52540">
    <property type="entry name" value="P-loop containing nucleoside triphosphate hydrolases"/>
    <property type="match status" value="1"/>
</dbReference>
<proteinExistence type="predicted"/>
<dbReference type="AlphaFoldDB" id="A0A371R228"/>
<feature type="domain" description="AAA+ ATPase" evidence="3">
    <location>
        <begin position="9"/>
        <end position="148"/>
    </location>
</feature>
<dbReference type="PANTHER" id="PTHR43637:SF2">
    <property type="entry name" value="PROTEIN GVPD 1"/>
    <property type="match status" value="1"/>
</dbReference>
<evidence type="ECO:0000313" key="4">
    <source>
        <dbReference type="EMBL" id="RFA97537.1"/>
    </source>
</evidence>
<dbReference type="InterPro" id="IPR027417">
    <property type="entry name" value="P-loop_NTPase"/>
</dbReference>
<gene>
    <name evidence="4" type="ORF">CGL51_02450</name>
</gene>
<reference evidence="4 5" key="1">
    <citation type="submission" date="2017-07" db="EMBL/GenBank/DDBJ databases">
        <title>Draft genome sequence of aerobic hyperthermophilic archaea, Pyrobaculum aerophilum YKB31 and YKB32.</title>
        <authorList>
            <person name="Mochizuki T."/>
            <person name="Berliner A.J."/>
            <person name="Yoshida-Takashima Y."/>
            <person name="Takaki Y."/>
            <person name="Nunoura T."/>
            <person name="Takai K."/>
        </authorList>
    </citation>
    <scope>NUCLEOTIDE SEQUENCE [LARGE SCALE GENOMIC DNA]</scope>
    <source>
        <strain evidence="4 5">YKB31</strain>
    </source>
</reference>
<dbReference type="FunFam" id="3.40.50.300:FF:003503">
    <property type="entry name" value="P. aerophilum family 417, putative ATP binding"/>
    <property type="match status" value="1"/>
</dbReference>
<keyword evidence="1" id="KW-0547">Nucleotide-binding</keyword>
<evidence type="ECO:0000259" key="3">
    <source>
        <dbReference type="SMART" id="SM00382"/>
    </source>
</evidence>
<evidence type="ECO:0000256" key="2">
    <source>
        <dbReference type="ARBA" id="ARBA00022840"/>
    </source>
</evidence>
<keyword evidence="2" id="KW-0067">ATP-binding</keyword>
<name>A0A371R228_9CREN</name>
<accession>A0A371R228</accession>